<accession>A0A5B8UIA3</accession>
<dbReference type="GO" id="GO:0032259">
    <property type="term" value="P:methylation"/>
    <property type="evidence" value="ECO:0007669"/>
    <property type="project" value="UniProtKB-KW"/>
</dbReference>
<gene>
    <name evidence="2" type="ORF">FSB75_07960</name>
</gene>
<reference evidence="2 3" key="1">
    <citation type="journal article" date="2015" name="Int. J. Syst. Evol. Microbiol.">
        <title>Flavisolibacter ginsenosidimutans sp. nov., with ginsenoside-converting activity isolated from soil used for cultivating ginseng.</title>
        <authorList>
            <person name="Zhao Y."/>
            <person name="Liu Q."/>
            <person name="Kang M.S."/>
            <person name="Jin F."/>
            <person name="Yu H."/>
            <person name="Im W.T."/>
        </authorList>
    </citation>
    <scope>NUCLEOTIDE SEQUENCE [LARGE SCALE GENOMIC DNA]</scope>
    <source>
        <strain evidence="2 3">Gsoil 636</strain>
    </source>
</reference>
<dbReference type="SUPFAM" id="SSF53335">
    <property type="entry name" value="S-adenosyl-L-methionine-dependent methyltransferases"/>
    <property type="match status" value="1"/>
</dbReference>
<dbReference type="GO" id="GO:0008168">
    <property type="term" value="F:methyltransferase activity"/>
    <property type="evidence" value="ECO:0007669"/>
    <property type="project" value="UniProtKB-KW"/>
</dbReference>
<dbReference type="Gene3D" id="2.20.25.110">
    <property type="entry name" value="S-adenosyl-L-methionine-dependent methyltransferases"/>
    <property type="match status" value="1"/>
</dbReference>
<keyword evidence="2" id="KW-0808">Transferase</keyword>
<organism evidence="2 3">
    <name type="scientific">Flavisolibacter ginsenosidimutans</name>
    <dbReference type="NCBI Taxonomy" id="661481"/>
    <lineage>
        <taxon>Bacteria</taxon>
        <taxon>Pseudomonadati</taxon>
        <taxon>Bacteroidota</taxon>
        <taxon>Chitinophagia</taxon>
        <taxon>Chitinophagales</taxon>
        <taxon>Chitinophagaceae</taxon>
        <taxon>Flavisolibacter</taxon>
    </lineage>
</organism>
<dbReference type="Gene3D" id="3.40.50.150">
    <property type="entry name" value="Vaccinia Virus protein VP39"/>
    <property type="match status" value="1"/>
</dbReference>
<name>A0A5B8UIA3_9BACT</name>
<feature type="domain" description="Methyltransferase" evidence="1">
    <location>
        <begin position="46"/>
        <end position="140"/>
    </location>
</feature>
<keyword evidence="2" id="KW-0489">Methyltransferase</keyword>
<evidence type="ECO:0000313" key="2">
    <source>
        <dbReference type="EMBL" id="QEC55830.1"/>
    </source>
</evidence>
<dbReference type="AlphaFoldDB" id="A0A5B8UIA3"/>
<dbReference type="OrthoDB" id="9811589at2"/>
<evidence type="ECO:0000313" key="3">
    <source>
        <dbReference type="Proteomes" id="UP000321204"/>
    </source>
</evidence>
<dbReference type="Proteomes" id="UP000321204">
    <property type="component" value="Chromosome"/>
</dbReference>
<protein>
    <submittedName>
        <fullName evidence="2">Class I SAM-dependent methyltransferase</fullName>
    </submittedName>
</protein>
<dbReference type="CDD" id="cd02440">
    <property type="entry name" value="AdoMet_MTases"/>
    <property type="match status" value="1"/>
</dbReference>
<dbReference type="KEGG" id="fgg:FSB75_07960"/>
<dbReference type="InterPro" id="IPR041698">
    <property type="entry name" value="Methyltransf_25"/>
</dbReference>
<dbReference type="Pfam" id="PF13649">
    <property type="entry name" value="Methyltransf_25"/>
    <property type="match status" value="1"/>
</dbReference>
<dbReference type="EMBL" id="CP042433">
    <property type="protein sequence ID" value="QEC55830.1"/>
    <property type="molecule type" value="Genomic_DNA"/>
</dbReference>
<evidence type="ECO:0000259" key="1">
    <source>
        <dbReference type="Pfam" id="PF13649"/>
    </source>
</evidence>
<sequence length="252" mass="28067">MSSNINDTFFNGAYKEVWRKLIPPGLSEIECDFVEDIAQLKKGDAVLDIMCGYGRHALELARRGYTVTAVDNSAGYVKEIENAAATEALAIEAIAEGALAVPLQKNYKAVLCMGNSFAFFNRNDALALLKKLSAHLQSDGILIINSWMIAEIAIKHFREKEWIALDGYKYLLDYKFQFHPSRIESEHTLVSADGRVEVIHGVDYIFTLAEMEAMFNEAGLVTKAMYATPRKRPFKMGDNKIYIVAAKADAAV</sequence>
<dbReference type="RefSeq" id="WP_146785265.1">
    <property type="nucleotide sequence ID" value="NZ_BAABIO010000001.1"/>
</dbReference>
<dbReference type="InterPro" id="IPR029063">
    <property type="entry name" value="SAM-dependent_MTases_sf"/>
</dbReference>
<proteinExistence type="predicted"/>
<keyword evidence="3" id="KW-1185">Reference proteome</keyword>